<dbReference type="Proteomes" id="UP000289340">
    <property type="component" value="Chromosome 16"/>
</dbReference>
<proteinExistence type="predicted"/>
<dbReference type="CDD" id="cd22157">
    <property type="entry name" value="F-box_AtFBW1-like"/>
    <property type="match status" value="1"/>
</dbReference>
<dbReference type="InterPro" id="IPR050796">
    <property type="entry name" value="SCF_F-box_component"/>
</dbReference>
<dbReference type="EMBL" id="QZWG01000016">
    <property type="protein sequence ID" value="RZB61307.1"/>
    <property type="molecule type" value="Genomic_DNA"/>
</dbReference>
<dbReference type="SUPFAM" id="SSF81383">
    <property type="entry name" value="F-box domain"/>
    <property type="match status" value="1"/>
</dbReference>
<protein>
    <recommendedName>
        <fullName evidence="1">F-box domain-containing protein</fullName>
    </recommendedName>
</protein>
<dbReference type="InterPro" id="IPR036047">
    <property type="entry name" value="F-box-like_dom_sf"/>
</dbReference>
<dbReference type="SMR" id="A0A445GJ93"/>
<dbReference type="AlphaFoldDB" id="A0A445GJ93"/>
<dbReference type="Pfam" id="PF00646">
    <property type="entry name" value="F-box"/>
    <property type="match status" value="1"/>
</dbReference>
<feature type="domain" description="F-box" evidence="1">
    <location>
        <begin position="13"/>
        <end position="53"/>
    </location>
</feature>
<gene>
    <name evidence="2" type="ORF">D0Y65_043859</name>
</gene>
<comment type="caution">
    <text evidence="2">The sequence shown here is derived from an EMBL/GenBank/DDBJ whole genome shotgun (WGS) entry which is preliminary data.</text>
</comment>
<dbReference type="SMART" id="SM00256">
    <property type="entry name" value="FBOX"/>
    <property type="match status" value="1"/>
</dbReference>
<dbReference type="PANTHER" id="PTHR31672:SF13">
    <property type="entry name" value="F-BOX PROTEIN CPR30-LIKE"/>
    <property type="match status" value="1"/>
</dbReference>
<name>A0A445GJ93_GLYSO</name>
<evidence type="ECO:0000313" key="3">
    <source>
        <dbReference type="Proteomes" id="UP000289340"/>
    </source>
</evidence>
<accession>A0A445GJ93</accession>
<dbReference type="PANTHER" id="PTHR31672">
    <property type="entry name" value="BNACNNG10540D PROTEIN"/>
    <property type="match status" value="1"/>
</dbReference>
<evidence type="ECO:0000259" key="1">
    <source>
        <dbReference type="SMART" id="SM00256"/>
    </source>
</evidence>
<keyword evidence="3" id="KW-1185">Reference proteome</keyword>
<dbReference type="InterPro" id="IPR001810">
    <property type="entry name" value="F-box_dom"/>
</dbReference>
<sequence length="117" mass="12862">MESIISRPKGNLFHDEILGEILHRLPAKTLLKCTTVCKSWKSLITHPSFISTISTPPPFSSFAIFSATTTRFSPTHLSSAFPPSPVTNSPRLLFAMASLHCYPGVCKYLIIICNPSV</sequence>
<dbReference type="Gene3D" id="1.20.1280.50">
    <property type="match status" value="1"/>
</dbReference>
<reference evidence="2 3" key="1">
    <citation type="submission" date="2018-09" db="EMBL/GenBank/DDBJ databases">
        <title>A high-quality reference genome of wild soybean provides a powerful tool to mine soybean genomes.</title>
        <authorList>
            <person name="Xie M."/>
            <person name="Chung C.Y.L."/>
            <person name="Li M.-W."/>
            <person name="Wong F.-L."/>
            <person name="Chan T.-F."/>
            <person name="Lam H.-M."/>
        </authorList>
    </citation>
    <scope>NUCLEOTIDE SEQUENCE [LARGE SCALE GENOMIC DNA]</scope>
    <source>
        <strain evidence="3">cv. W05</strain>
        <tissue evidence="2">Hypocotyl of etiolated seedlings</tissue>
    </source>
</reference>
<evidence type="ECO:0000313" key="2">
    <source>
        <dbReference type="EMBL" id="RZB61307.1"/>
    </source>
</evidence>
<organism evidence="2 3">
    <name type="scientific">Glycine soja</name>
    <name type="common">Wild soybean</name>
    <dbReference type="NCBI Taxonomy" id="3848"/>
    <lineage>
        <taxon>Eukaryota</taxon>
        <taxon>Viridiplantae</taxon>
        <taxon>Streptophyta</taxon>
        <taxon>Embryophyta</taxon>
        <taxon>Tracheophyta</taxon>
        <taxon>Spermatophyta</taxon>
        <taxon>Magnoliopsida</taxon>
        <taxon>eudicotyledons</taxon>
        <taxon>Gunneridae</taxon>
        <taxon>Pentapetalae</taxon>
        <taxon>rosids</taxon>
        <taxon>fabids</taxon>
        <taxon>Fabales</taxon>
        <taxon>Fabaceae</taxon>
        <taxon>Papilionoideae</taxon>
        <taxon>50 kb inversion clade</taxon>
        <taxon>NPAAA clade</taxon>
        <taxon>indigoferoid/millettioid clade</taxon>
        <taxon>Phaseoleae</taxon>
        <taxon>Glycine</taxon>
        <taxon>Glycine subgen. Soja</taxon>
    </lineage>
</organism>